<dbReference type="EMBL" id="LR862136">
    <property type="protein sequence ID" value="CAD1843462.1"/>
    <property type="molecule type" value="Genomic_DNA"/>
</dbReference>
<evidence type="ECO:0000256" key="3">
    <source>
        <dbReference type="ARBA" id="ARBA00022898"/>
    </source>
</evidence>
<gene>
    <name evidence="4" type="ORF">CB5_LOCUS26673</name>
</gene>
<dbReference type="FunFam" id="3.30.470.10:FF:000008">
    <property type="entry name" value="D-amino-acid transaminase, chloroplastic"/>
    <property type="match status" value="1"/>
</dbReference>
<evidence type="ECO:0008006" key="5">
    <source>
        <dbReference type="Google" id="ProtNLM"/>
    </source>
</evidence>
<dbReference type="InterPro" id="IPR043132">
    <property type="entry name" value="BCAT-like_C"/>
</dbReference>
<dbReference type="Gene3D" id="3.20.10.10">
    <property type="entry name" value="D-amino Acid Aminotransferase, subunit A, domain 2"/>
    <property type="match status" value="1"/>
</dbReference>
<dbReference type="PANTHER" id="PTHR42743:SF8">
    <property type="entry name" value="OS01G0238500 PROTEIN"/>
    <property type="match status" value="1"/>
</dbReference>
<organism evidence="4">
    <name type="scientific">Ananas comosus var. bracteatus</name>
    <name type="common">red pineapple</name>
    <dbReference type="NCBI Taxonomy" id="296719"/>
    <lineage>
        <taxon>Eukaryota</taxon>
        <taxon>Viridiplantae</taxon>
        <taxon>Streptophyta</taxon>
        <taxon>Embryophyta</taxon>
        <taxon>Tracheophyta</taxon>
        <taxon>Spermatophyta</taxon>
        <taxon>Magnoliopsida</taxon>
        <taxon>Liliopsida</taxon>
        <taxon>Poales</taxon>
        <taxon>Bromeliaceae</taxon>
        <taxon>Bromelioideae</taxon>
        <taxon>Ananas</taxon>
    </lineage>
</organism>
<keyword evidence="3" id="KW-0663">Pyridoxal phosphate</keyword>
<dbReference type="InterPro" id="IPR036038">
    <property type="entry name" value="Aminotransferase-like"/>
</dbReference>
<dbReference type="SUPFAM" id="SSF56752">
    <property type="entry name" value="D-aminoacid aminotransferase-like PLP-dependent enzymes"/>
    <property type="match status" value="1"/>
</dbReference>
<dbReference type="FunFam" id="3.20.10.10:FF:000002">
    <property type="entry name" value="D-alanine aminotransferase"/>
    <property type="match status" value="1"/>
</dbReference>
<comment type="similarity">
    <text evidence="2">Belongs to the class-IV pyridoxal-phosphate-dependent aminotransferase family.</text>
</comment>
<dbReference type="PANTHER" id="PTHR42743">
    <property type="entry name" value="AMINO-ACID AMINOTRANSFERASE"/>
    <property type="match status" value="1"/>
</dbReference>
<dbReference type="InterPro" id="IPR043131">
    <property type="entry name" value="BCAT-like_N"/>
</dbReference>
<evidence type="ECO:0000256" key="2">
    <source>
        <dbReference type="ARBA" id="ARBA00009320"/>
    </source>
</evidence>
<accession>A0A6V7QJW9</accession>
<comment type="cofactor">
    <cofactor evidence="1">
        <name>pyridoxal 5'-phosphate</name>
        <dbReference type="ChEBI" id="CHEBI:597326"/>
    </cofactor>
</comment>
<dbReference type="AlphaFoldDB" id="A0A6V7QJW9"/>
<protein>
    <recommendedName>
        <fullName evidence="5">D-amino-acid transaminase, chloroplastic</fullName>
    </recommendedName>
</protein>
<dbReference type="Pfam" id="PF01063">
    <property type="entry name" value="Aminotran_4"/>
    <property type="match status" value="1"/>
</dbReference>
<dbReference type="GO" id="GO:0008652">
    <property type="term" value="P:amino acid biosynthetic process"/>
    <property type="evidence" value="ECO:0007669"/>
    <property type="project" value="UniProtKB-ARBA"/>
</dbReference>
<dbReference type="InterPro" id="IPR001544">
    <property type="entry name" value="Aminotrans_IV"/>
</dbReference>
<reference evidence="4" key="1">
    <citation type="submission" date="2020-07" db="EMBL/GenBank/DDBJ databases">
        <authorList>
            <person name="Lin J."/>
        </authorList>
    </citation>
    <scope>NUCLEOTIDE SEQUENCE</scope>
</reference>
<evidence type="ECO:0000256" key="1">
    <source>
        <dbReference type="ARBA" id="ARBA00001933"/>
    </source>
</evidence>
<dbReference type="GO" id="GO:0003824">
    <property type="term" value="F:catalytic activity"/>
    <property type="evidence" value="ECO:0007669"/>
    <property type="project" value="InterPro"/>
</dbReference>
<evidence type="ECO:0000313" key="4">
    <source>
        <dbReference type="EMBL" id="CAD1843462.1"/>
    </source>
</evidence>
<dbReference type="Gene3D" id="3.30.470.10">
    <property type="match status" value="1"/>
</dbReference>
<dbReference type="GO" id="GO:0046394">
    <property type="term" value="P:carboxylic acid biosynthetic process"/>
    <property type="evidence" value="ECO:0007669"/>
    <property type="project" value="UniProtKB-ARBA"/>
</dbReference>
<name>A0A6V7QJW9_ANACO</name>
<dbReference type="InterPro" id="IPR050571">
    <property type="entry name" value="Class-IV_PLP-Dep_Aminotrnsfr"/>
</dbReference>
<sequence length="381" mass="41927">MVFALLSKPILCPSFPSSSRPPPPRFRVSLFSSPCSSVSSPTDKALGDDRESVDISIPVYSSSEVIDKLQANFSREANRQYQAMYSSVFGGITLDPALMVIPLDDHMVHRGHGVFDTAMLFNGYLYDLDAHLDRFLASASKAKISSPFTGRTLRNILIQLAAASKCRTGSLRYWLSAGPGDFSLSPKRCSQPTFYAIVISQTFSQHNEGVSIITSTVPIKSPLFATMKSVNYLPNVHSKMEAEERGAFASIWVDEKGCIAEGPNANVAFISKEKELTLPSPERILFGCTVKRLIVLANKLVERGLLRSVVVRDVTVEEAKDSAEMMFVSSLLPILPIIEWDNQPIGDGMVGEITRAISALFWEDIASGPSTRRIRIPYKNL</sequence>
<proteinExistence type="inferred from homology"/>